<protein>
    <recommendedName>
        <fullName evidence="2">C2H2-type domain-containing protein</fullName>
    </recommendedName>
</protein>
<dbReference type="PROSITE" id="PS00028">
    <property type="entry name" value="ZINC_FINGER_C2H2_1"/>
    <property type="match status" value="2"/>
</dbReference>
<evidence type="ECO:0000313" key="3">
    <source>
        <dbReference type="EMBL" id="CAG7733735.1"/>
    </source>
</evidence>
<organism evidence="3 4">
    <name type="scientific">Allacma fusca</name>
    <dbReference type="NCBI Taxonomy" id="39272"/>
    <lineage>
        <taxon>Eukaryota</taxon>
        <taxon>Metazoa</taxon>
        <taxon>Ecdysozoa</taxon>
        <taxon>Arthropoda</taxon>
        <taxon>Hexapoda</taxon>
        <taxon>Collembola</taxon>
        <taxon>Symphypleona</taxon>
        <taxon>Sminthuridae</taxon>
        <taxon>Allacma</taxon>
    </lineage>
</organism>
<dbReference type="InterPro" id="IPR013087">
    <property type="entry name" value="Znf_C2H2_type"/>
</dbReference>
<feature type="domain" description="C2H2-type" evidence="2">
    <location>
        <begin position="523"/>
        <end position="548"/>
    </location>
</feature>
<keyword evidence="1" id="KW-0862">Zinc</keyword>
<keyword evidence="4" id="KW-1185">Reference proteome</keyword>
<keyword evidence="1" id="KW-0863">Zinc-finger</keyword>
<dbReference type="OrthoDB" id="6602337at2759"/>
<dbReference type="AlphaFoldDB" id="A0A8J2KWL9"/>
<accession>A0A8J2KWL9</accession>
<name>A0A8J2KWL9_9HEXA</name>
<dbReference type="PROSITE" id="PS50157">
    <property type="entry name" value="ZINC_FINGER_C2H2_2"/>
    <property type="match status" value="1"/>
</dbReference>
<keyword evidence="1" id="KW-0479">Metal-binding</keyword>
<evidence type="ECO:0000256" key="1">
    <source>
        <dbReference type="PROSITE-ProRule" id="PRU00042"/>
    </source>
</evidence>
<dbReference type="Proteomes" id="UP000708208">
    <property type="component" value="Unassembled WGS sequence"/>
</dbReference>
<comment type="caution">
    <text evidence="3">The sequence shown here is derived from an EMBL/GenBank/DDBJ whole genome shotgun (WGS) entry which is preliminary data.</text>
</comment>
<gene>
    <name evidence="3" type="ORF">AFUS01_LOCUS22161</name>
</gene>
<dbReference type="SMART" id="SM00355">
    <property type="entry name" value="ZnF_C2H2"/>
    <property type="match status" value="2"/>
</dbReference>
<evidence type="ECO:0000259" key="2">
    <source>
        <dbReference type="PROSITE" id="PS50157"/>
    </source>
</evidence>
<reference evidence="3" key="1">
    <citation type="submission" date="2021-06" db="EMBL/GenBank/DDBJ databases">
        <authorList>
            <person name="Hodson N. C."/>
            <person name="Mongue J. A."/>
            <person name="Jaron S. K."/>
        </authorList>
    </citation>
    <scope>NUCLEOTIDE SEQUENCE</scope>
</reference>
<dbReference type="GO" id="GO:0008270">
    <property type="term" value="F:zinc ion binding"/>
    <property type="evidence" value="ECO:0007669"/>
    <property type="project" value="UniProtKB-KW"/>
</dbReference>
<evidence type="ECO:0000313" key="4">
    <source>
        <dbReference type="Proteomes" id="UP000708208"/>
    </source>
</evidence>
<dbReference type="EMBL" id="CAJVCH010254683">
    <property type="protein sequence ID" value="CAG7733735.1"/>
    <property type="molecule type" value="Genomic_DNA"/>
</dbReference>
<sequence>MSIICKKHSHFNFTARTNIQKIVLRLSIIKSIFGIAMAQPGYIEDDQWDWSGPVDITDFDVEKVVQDISSPENPKHLSNNISVNSVLLFDQFESKEVRGNVYFTNEDTQVSEHSDIESTNLAPQSFVCDFCFLEFSVKEILYAHSFLSHGICNGFENSPPPNYTFDSYSVTRVLTKNGSGFFQQYKYDMDMREILDSFQFEFLQEIHVGIKIFSHIKVKIFMNCSLNAVNSQFQNSTTLLLESGVAKIMDESRTDNAIQELYRDLDECKRNNFRNEDNAYELEVNFVRILILKQQQPMSTAIYLPLPYVLQKRRNLFVNVNNSTEAYWAEKLTKRQEGLRNILDLQSSFLFAVAAGIKSAKYNADSMKTYRDVIKSLNLTDITMPMTLNQIPRFESQNPQLEICIFKFKDIGIGERTRPDLFPQNHPEDNTCQKRKKSMARGAARDQIIYEYSSPLYISLNQNRQYSRDKNSISEKRYKIDLFLIVSEQKTLNSGSGSFKYEHYVLCKDIGSLFRYSNRCRSYICKYCLKRFQTSFNLTNHIATRHKT</sequence>
<proteinExistence type="predicted"/>